<dbReference type="EMBL" id="CDHK01000002">
    <property type="protein sequence ID" value="CEJ56092.1"/>
    <property type="molecule type" value="Genomic_DNA"/>
</dbReference>
<dbReference type="STRING" id="104259.A0A0F7TJL7"/>
<gene>
    <name evidence="2" type="ORF">PMG11_02315</name>
</gene>
<feature type="compositionally biased region" description="Polar residues" evidence="1">
    <location>
        <begin position="35"/>
        <end position="44"/>
    </location>
</feature>
<feature type="region of interest" description="Disordered" evidence="1">
    <location>
        <begin position="190"/>
        <end position="283"/>
    </location>
</feature>
<evidence type="ECO:0000313" key="2">
    <source>
        <dbReference type="EMBL" id="CEJ56092.1"/>
    </source>
</evidence>
<proteinExistence type="predicted"/>
<reference evidence="3" key="1">
    <citation type="journal article" date="2015" name="Genome Announc.">
        <title>Draft genome sequence of the fungus Penicillium brasilianum MG11.</title>
        <authorList>
            <person name="Horn F."/>
            <person name="Linde J."/>
            <person name="Mattern D.J."/>
            <person name="Walther G."/>
            <person name="Guthke R."/>
            <person name="Brakhage A.A."/>
            <person name="Valiante V."/>
        </authorList>
    </citation>
    <scope>NUCLEOTIDE SEQUENCE [LARGE SCALE GENOMIC DNA]</scope>
    <source>
        <strain evidence="3">MG11</strain>
    </source>
</reference>
<keyword evidence="3" id="KW-1185">Reference proteome</keyword>
<dbReference type="AlphaFoldDB" id="A0A0F7TJL7"/>
<accession>A0A0F7TJL7</accession>
<feature type="compositionally biased region" description="Polar residues" evidence="1">
    <location>
        <begin position="215"/>
        <end position="259"/>
    </location>
</feature>
<dbReference type="Proteomes" id="UP000042958">
    <property type="component" value="Unassembled WGS sequence"/>
</dbReference>
<evidence type="ECO:0000256" key="1">
    <source>
        <dbReference type="SAM" id="MobiDB-lite"/>
    </source>
</evidence>
<dbReference type="OrthoDB" id="5345625at2759"/>
<feature type="compositionally biased region" description="Basic and acidic residues" evidence="1">
    <location>
        <begin position="126"/>
        <end position="135"/>
    </location>
</feature>
<name>A0A0F7TJL7_PENBI</name>
<evidence type="ECO:0000313" key="3">
    <source>
        <dbReference type="Proteomes" id="UP000042958"/>
    </source>
</evidence>
<sequence>MQSVSVQFSPVKDGRRILGEKDSNACLSPARHGKQSLSVTSTPVKRSLFTTVSPKKLLPSPIFAGQKRTIDQVDEVDVNDASLQAPRELRVESPPCTVEHESQQLSPESAAMKISIPAPSSQPTRDQPREMDTTRSRSASRASDSDTASIPDDPDARKVFIQEKAALLRNRLQTAMRNVPNHQIDRRVSELEAHSRKAPRLSFSALSSSSPVTSFRHTFTPSQLKTPRTGSAENMSSTPSQQTPDLPRQPSSIIQSTNYAKRCQRTPPRALGSPMQLSSPPATVVRYSRSRDITHGVDVEEAHASHDALSPSQRGDAVDGLLKLMSTSDRHDNSEAWSG</sequence>
<feature type="region of interest" description="Disordered" evidence="1">
    <location>
        <begin position="1"/>
        <end position="44"/>
    </location>
</feature>
<feature type="compositionally biased region" description="Low complexity" evidence="1">
    <location>
        <begin position="202"/>
        <end position="214"/>
    </location>
</feature>
<feature type="compositionally biased region" description="Basic and acidic residues" evidence="1">
    <location>
        <begin position="12"/>
        <end position="23"/>
    </location>
</feature>
<organism evidence="2 3">
    <name type="scientific">Penicillium brasilianum</name>
    <dbReference type="NCBI Taxonomy" id="104259"/>
    <lineage>
        <taxon>Eukaryota</taxon>
        <taxon>Fungi</taxon>
        <taxon>Dikarya</taxon>
        <taxon>Ascomycota</taxon>
        <taxon>Pezizomycotina</taxon>
        <taxon>Eurotiomycetes</taxon>
        <taxon>Eurotiomycetidae</taxon>
        <taxon>Eurotiales</taxon>
        <taxon>Aspergillaceae</taxon>
        <taxon>Penicillium</taxon>
    </lineage>
</organism>
<protein>
    <submittedName>
        <fullName evidence="2">Uncharacterized protein</fullName>
    </submittedName>
</protein>
<feature type="compositionally biased region" description="Low complexity" evidence="1">
    <location>
        <begin position="136"/>
        <end position="149"/>
    </location>
</feature>
<feature type="region of interest" description="Disordered" evidence="1">
    <location>
        <begin position="84"/>
        <end position="157"/>
    </location>
</feature>